<evidence type="ECO:0000259" key="3">
    <source>
        <dbReference type="Pfam" id="PF13559"/>
    </source>
</evidence>
<dbReference type="AlphaFoldDB" id="A0A1B0ZYN8"/>
<keyword evidence="2" id="KW-0472">Membrane</keyword>
<feature type="compositionally biased region" description="Basic and acidic residues" evidence="1">
    <location>
        <begin position="133"/>
        <end position="143"/>
    </location>
</feature>
<evidence type="ECO:0000313" key="5">
    <source>
        <dbReference type="Proteomes" id="UP000013243"/>
    </source>
</evidence>
<dbReference type="STRING" id="1265309.K529_001370"/>
<evidence type="ECO:0000313" key="4">
    <source>
        <dbReference type="EMBL" id="ANP39401.1"/>
    </source>
</evidence>
<accession>A0A1B0ZYN8</accession>
<reference evidence="4 5" key="1">
    <citation type="journal article" date="2016" name="ISME J.">
        <title>Global occurrence and heterogeneity of the Roseobacter-clade species Ruegeria mobilis.</title>
        <authorList>
            <person name="Sonnenschein E."/>
            <person name="Gram L."/>
        </authorList>
    </citation>
    <scope>NUCLEOTIDE SEQUENCE [LARGE SCALE GENOMIC DNA]</scope>
    <source>
        <strain evidence="4 5">F1926</strain>
    </source>
</reference>
<dbReference type="Pfam" id="PF13559">
    <property type="entry name" value="DUF4129"/>
    <property type="match status" value="1"/>
</dbReference>
<feature type="region of interest" description="Disordered" evidence="1">
    <location>
        <begin position="133"/>
        <end position="153"/>
    </location>
</feature>
<gene>
    <name evidence="4" type="ORF">K529_001370</name>
</gene>
<keyword evidence="2" id="KW-0812">Transmembrane</keyword>
<dbReference type="KEGG" id="rmb:K529_001370"/>
<name>A0A1B0ZYN8_9RHOB</name>
<dbReference type="InterPro" id="IPR025403">
    <property type="entry name" value="TgpA-like_C"/>
</dbReference>
<evidence type="ECO:0000256" key="1">
    <source>
        <dbReference type="SAM" id="MobiDB-lite"/>
    </source>
</evidence>
<dbReference type="EMBL" id="CP015230">
    <property type="protein sequence ID" value="ANP39401.1"/>
    <property type="molecule type" value="Genomic_DNA"/>
</dbReference>
<dbReference type="Proteomes" id="UP000013243">
    <property type="component" value="Chromosome"/>
</dbReference>
<protein>
    <recommendedName>
        <fullName evidence="3">Protein-glutamine gamma-glutamyltransferase-like C-terminal domain-containing protein</fullName>
    </recommendedName>
</protein>
<feature type="transmembrane region" description="Helical" evidence="2">
    <location>
        <begin position="100"/>
        <end position="120"/>
    </location>
</feature>
<keyword evidence="2" id="KW-1133">Transmembrane helix</keyword>
<evidence type="ECO:0000256" key="2">
    <source>
        <dbReference type="SAM" id="Phobius"/>
    </source>
</evidence>
<dbReference type="OrthoDB" id="7706243at2"/>
<feature type="domain" description="Protein-glutamine gamma-glutamyltransferase-like C-terminal" evidence="3">
    <location>
        <begin position="177"/>
        <end position="238"/>
    </location>
</feature>
<organism evidence="4 5">
    <name type="scientific">Tritonibacter mobilis F1926</name>
    <dbReference type="NCBI Taxonomy" id="1265309"/>
    <lineage>
        <taxon>Bacteria</taxon>
        <taxon>Pseudomonadati</taxon>
        <taxon>Pseudomonadota</taxon>
        <taxon>Alphaproteobacteria</taxon>
        <taxon>Rhodobacterales</taxon>
        <taxon>Paracoccaceae</taxon>
        <taxon>Tritonibacter</taxon>
    </lineage>
</organism>
<sequence>MGVEILFTYRFRMFLIFRLFLLASFFALPNWSVAQQSSEAPLEIGDSGAAYLKAIRFRRIDVDVAYFDPTRPPPPMEAGQEPTAPAERTDVSGEWAMGDLSFPGLVISAAVLLLIVYVFARFGGNVSVSMGRDAENAKRERGKTPFGNRGSTHPVPGNLASILRLQDRREALVQLAQAALAAAIAANGVLLQRSWTAREALRHLPADQSHLSALRSLVLASERVHFGGRDVSEEEFQSHVDEIRPLLQAGVSA</sequence>
<proteinExistence type="predicted"/>